<evidence type="ECO:0000313" key="6">
    <source>
        <dbReference type="Proteomes" id="UP000305067"/>
    </source>
</evidence>
<dbReference type="PANTHER" id="PTHR14150">
    <property type="entry name" value="U3 SMALL NUCLEOLAR RNA-ASSOCIATED PROTEIN 14"/>
    <property type="match status" value="1"/>
</dbReference>
<feature type="compositionally biased region" description="Acidic residues" evidence="4">
    <location>
        <begin position="643"/>
        <end position="663"/>
    </location>
</feature>
<feature type="compositionally biased region" description="Basic and acidic residues" evidence="4">
    <location>
        <begin position="664"/>
        <end position="679"/>
    </location>
</feature>
<feature type="region of interest" description="Disordered" evidence="4">
    <location>
        <begin position="1"/>
        <end position="366"/>
    </location>
</feature>
<feature type="compositionally biased region" description="Basic and acidic residues" evidence="4">
    <location>
        <begin position="912"/>
        <end position="922"/>
    </location>
</feature>
<feature type="region of interest" description="Disordered" evidence="4">
    <location>
        <begin position="553"/>
        <end position="695"/>
    </location>
</feature>
<feature type="compositionally biased region" description="Low complexity" evidence="4">
    <location>
        <begin position="399"/>
        <end position="409"/>
    </location>
</feature>
<feature type="region of interest" description="Disordered" evidence="4">
    <location>
        <begin position="748"/>
        <end position="934"/>
    </location>
</feature>
<feature type="compositionally biased region" description="Acidic residues" evidence="4">
    <location>
        <begin position="112"/>
        <end position="121"/>
    </location>
</feature>
<dbReference type="InterPro" id="IPR006709">
    <property type="entry name" value="SSU_processome_Utp14"/>
</dbReference>
<evidence type="ECO:0000256" key="1">
    <source>
        <dbReference type="ARBA" id="ARBA00004604"/>
    </source>
</evidence>
<feature type="compositionally biased region" description="Low complexity" evidence="4">
    <location>
        <begin position="15"/>
        <end position="43"/>
    </location>
</feature>
<comment type="subcellular location">
    <subcellularLocation>
        <location evidence="1">Nucleus</location>
        <location evidence="1">Nucleolus</location>
    </subcellularLocation>
</comment>
<feature type="compositionally biased region" description="Polar residues" evidence="4">
    <location>
        <begin position="772"/>
        <end position="781"/>
    </location>
</feature>
<dbReference type="STRING" id="1884261.A0A5C3QGW0"/>
<feature type="compositionally biased region" description="Basic and acidic residues" evidence="4">
    <location>
        <begin position="612"/>
        <end position="621"/>
    </location>
</feature>
<feature type="compositionally biased region" description="Basic and acidic residues" evidence="4">
    <location>
        <begin position="61"/>
        <end position="72"/>
    </location>
</feature>
<dbReference type="GO" id="GO:0032040">
    <property type="term" value="C:small-subunit processome"/>
    <property type="evidence" value="ECO:0007669"/>
    <property type="project" value="InterPro"/>
</dbReference>
<evidence type="ECO:0000256" key="4">
    <source>
        <dbReference type="SAM" id="MobiDB-lite"/>
    </source>
</evidence>
<dbReference type="PANTHER" id="PTHR14150:SF12">
    <property type="entry name" value="U3 SMALL NUCLEOLAR RNA-ASSOCIATED PROTEIN 14 HOMOLOG A"/>
    <property type="match status" value="1"/>
</dbReference>
<feature type="compositionally biased region" description="Polar residues" evidence="4">
    <location>
        <begin position="82"/>
        <end position="95"/>
    </location>
</feature>
<feature type="compositionally biased region" description="Basic and acidic residues" evidence="4">
    <location>
        <begin position="96"/>
        <end position="105"/>
    </location>
</feature>
<dbReference type="Pfam" id="PF04615">
    <property type="entry name" value="Utp14"/>
    <property type="match status" value="1"/>
</dbReference>
<feature type="compositionally biased region" description="Acidic residues" evidence="4">
    <location>
        <begin position="282"/>
        <end position="321"/>
    </location>
</feature>
<sequence length="1088" mass="118872">MPKAPKSRPGGGGPKLPESLSSSLPSSKNASRGGSSKNRNSSGYEMRQSRKNKLAGGNMHDVYEFKQDDLRTGKGLKKGRVQGSSRLDAGTSSSSRYHEDDDASRPTRGGGESDDEDDDNEAAGGLNGKSRPRLIGENQDDEMIDSDDDEEIDSDAAFEEEDDTQWGGVFNRHQQQGSSRQTKYRAKPAKRVAEVNLDENDSADSALDDDQREDSDDSEEEEDGDPADFLDVLDMLDGRGPAGSDDDESAETPAAKIKTSIAPPAAAVKPARGPGIGLAIQSDDEDQDEDEDAGSEDSSNDLEDDDESMHDISASEDEGEDGSAALADFVSGLPVSSKRKASDEQQGGDGDSTAPKKKRVRILKDRTEAGVEGEFRAVGAAGSKLSLADLLAPLQPTASAALKKSAKSLQQGDSASGALSAPAPQRMKEKLDREAAYEKTKEEVDKWGETIKRIKEAEHLSFPLQQESEGKVSNLELAAKFKPTTELESSISRLLTAASLQDHSATARSEEEALQAQHLTLEEVAERRAELRKMRELMFRAETKAKRVKKIKSKTYRKLQRKAKDKVSANAEDEDDAEDDDEKRLKREVERARERATLKHKNTSKWAKALKRKGEVTGEERAEMEEMLERGELLRRKIQGVGSDEDENDDSGSDDDRDEEDGDEGIRSKAFDELNRLDDAGDDDAQVEGKQGKSVFEMKFMKDAMAKQMQVVDRERDDFVREMQMHEDGAGEAASDDTGGVSVQRVGGRATYRPGISAVTTNINRPPAPAPSDTSSVTLRSSDFPPSPATSTILPHATGPSSPMVATSSLSENPWLVREESGAGSKQRKSEVLVSKGSKLADKARHRLEKKAGVKGKGKAGEEEESAVDVDVDLDDVMILDSTPKATLSEKPNKKGKKKEVPVADDDEDEVHSEVEEQERMVDASLKGKAKENKKGLKAFEQRDLVARAFAGDNVVQDFEQAKRREIAEDAPKEVDTTLQGWGAWGGQGTKRLAPKPHLIKKVAGVDPRSRADHGKAHIIVSEKRDKKAARYQLKDLPYPYTSRAQYERSMEVPMGVEWNSRKGVQRSTMPRVVVKAGTVIDPVNKLF</sequence>
<name>A0A5C3QGW0_9AGAR</name>
<organism evidence="5 6">
    <name type="scientific">Pterulicium gracile</name>
    <dbReference type="NCBI Taxonomy" id="1884261"/>
    <lineage>
        <taxon>Eukaryota</taxon>
        <taxon>Fungi</taxon>
        <taxon>Dikarya</taxon>
        <taxon>Basidiomycota</taxon>
        <taxon>Agaricomycotina</taxon>
        <taxon>Agaricomycetes</taxon>
        <taxon>Agaricomycetidae</taxon>
        <taxon>Agaricales</taxon>
        <taxon>Pleurotineae</taxon>
        <taxon>Pterulaceae</taxon>
        <taxon>Pterulicium</taxon>
    </lineage>
</organism>
<keyword evidence="6" id="KW-1185">Reference proteome</keyword>
<reference evidence="5 6" key="1">
    <citation type="journal article" date="2019" name="Nat. Ecol. Evol.">
        <title>Megaphylogeny resolves global patterns of mushroom evolution.</title>
        <authorList>
            <person name="Varga T."/>
            <person name="Krizsan K."/>
            <person name="Foldi C."/>
            <person name="Dima B."/>
            <person name="Sanchez-Garcia M."/>
            <person name="Sanchez-Ramirez S."/>
            <person name="Szollosi G.J."/>
            <person name="Szarkandi J.G."/>
            <person name="Papp V."/>
            <person name="Albert L."/>
            <person name="Andreopoulos W."/>
            <person name="Angelini C."/>
            <person name="Antonin V."/>
            <person name="Barry K.W."/>
            <person name="Bougher N.L."/>
            <person name="Buchanan P."/>
            <person name="Buyck B."/>
            <person name="Bense V."/>
            <person name="Catcheside P."/>
            <person name="Chovatia M."/>
            <person name="Cooper J."/>
            <person name="Damon W."/>
            <person name="Desjardin D."/>
            <person name="Finy P."/>
            <person name="Geml J."/>
            <person name="Haridas S."/>
            <person name="Hughes K."/>
            <person name="Justo A."/>
            <person name="Karasinski D."/>
            <person name="Kautmanova I."/>
            <person name="Kiss B."/>
            <person name="Kocsube S."/>
            <person name="Kotiranta H."/>
            <person name="LaButti K.M."/>
            <person name="Lechner B.E."/>
            <person name="Liimatainen K."/>
            <person name="Lipzen A."/>
            <person name="Lukacs Z."/>
            <person name="Mihaltcheva S."/>
            <person name="Morgado L.N."/>
            <person name="Niskanen T."/>
            <person name="Noordeloos M.E."/>
            <person name="Ohm R.A."/>
            <person name="Ortiz-Santana B."/>
            <person name="Ovrebo C."/>
            <person name="Racz N."/>
            <person name="Riley R."/>
            <person name="Savchenko A."/>
            <person name="Shiryaev A."/>
            <person name="Soop K."/>
            <person name="Spirin V."/>
            <person name="Szebenyi C."/>
            <person name="Tomsovsky M."/>
            <person name="Tulloss R.E."/>
            <person name="Uehling J."/>
            <person name="Grigoriev I.V."/>
            <person name="Vagvolgyi C."/>
            <person name="Papp T."/>
            <person name="Martin F.M."/>
            <person name="Miettinen O."/>
            <person name="Hibbett D.S."/>
            <person name="Nagy L.G."/>
        </authorList>
    </citation>
    <scope>NUCLEOTIDE SEQUENCE [LARGE SCALE GENOMIC DNA]</scope>
    <source>
        <strain evidence="5 6">CBS 309.79</strain>
    </source>
</reference>
<feature type="compositionally biased region" description="Basic and acidic residues" evidence="4">
    <location>
        <begin position="426"/>
        <end position="442"/>
    </location>
</feature>
<keyword evidence="3" id="KW-0539">Nucleus</keyword>
<dbReference type="AlphaFoldDB" id="A0A5C3QGW0"/>
<dbReference type="EMBL" id="ML178827">
    <property type="protein sequence ID" value="TFL00717.1"/>
    <property type="molecule type" value="Genomic_DNA"/>
</dbReference>
<dbReference type="OrthoDB" id="277439at2759"/>
<accession>A0A5C3QGW0</accession>
<dbReference type="GO" id="GO:0006364">
    <property type="term" value="P:rRNA processing"/>
    <property type="evidence" value="ECO:0007669"/>
    <property type="project" value="InterPro"/>
</dbReference>
<feature type="compositionally biased region" description="Basic and acidic residues" evidence="4">
    <location>
        <begin position="582"/>
        <end position="597"/>
    </location>
</feature>
<feature type="compositionally biased region" description="Basic residues" evidence="4">
    <location>
        <begin position="844"/>
        <end position="858"/>
    </location>
</feature>
<proteinExistence type="predicted"/>
<evidence type="ECO:0000313" key="5">
    <source>
        <dbReference type="EMBL" id="TFL00717.1"/>
    </source>
</evidence>
<feature type="compositionally biased region" description="Acidic residues" evidence="4">
    <location>
        <begin position="862"/>
        <end position="878"/>
    </location>
</feature>
<feature type="compositionally biased region" description="Polar residues" evidence="4">
    <location>
        <begin position="172"/>
        <end position="181"/>
    </location>
</feature>
<feature type="compositionally biased region" description="Basic residues" evidence="4">
    <location>
        <begin position="598"/>
        <end position="611"/>
    </location>
</feature>
<feature type="compositionally biased region" description="Basic residues" evidence="4">
    <location>
        <begin position="553"/>
        <end position="564"/>
    </location>
</feature>
<feature type="compositionally biased region" description="Acidic residues" evidence="4">
    <location>
        <begin position="138"/>
        <end position="164"/>
    </location>
</feature>
<feature type="compositionally biased region" description="Polar residues" evidence="4">
    <location>
        <begin position="789"/>
        <end position="812"/>
    </location>
</feature>
<gene>
    <name evidence="5" type="ORF">BDV98DRAFT_568606</name>
</gene>
<protein>
    <submittedName>
        <fullName evidence="5">Utp14 protein-domain-containing protein</fullName>
    </submittedName>
</protein>
<feature type="compositionally biased region" description="Acidic residues" evidence="4">
    <location>
        <begin position="571"/>
        <end position="581"/>
    </location>
</feature>
<feature type="region of interest" description="Disordered" evidence="4">
    <location>
        <begin position="399"/>
        <end position="442"/>
    </location>
</feature>
<evidence type="ECO:0000256" key="2">
    <source>
        <dbReference type="ARBA" id="ARBA00022553"/>
    </source>
</evidence>
<keyword evidence="2" id="KW-0597">Phosphoprotein</keyword>
<evidence type="ECO:0000256" key="3">
    <source>
        <dbReference type="ARBA" id="ARBA00023242"/>
    </source>
</evidence>
<feature type="compositionally biased region" description="Acidic residues" evidence="4">
    <location>
        <begin position="196"/>
        <end position="228"/>
    </location>
</feature>
<dbReference type="Proteomes" id="UP000305067">
    <property type="component" value="Unassembled WGS sequence"/>
</dbReference>